<sequence length="104" mass="11839">MASLSDGLAVSLLPPEINLPLRLPRSPRFRQAAATVLGPLDPQEQRDEDEEHQQTVAVKKVVENKLVEVKEEIILENEDRQPAFVEVQKKKKKANREMVKEMKA</sequence>
<name>I1ING3_BRADI</name>
<dbReference type="AlphaFoldDB" id="I1ING3"/>
<dbReference type="RefSeq" id="XP_024318714.1">
    <property type="nucleotide sequence ID" value="XM_024462946.1"/>
</dbReference>
<reference evidence="1 2" key="1">
    <citation type="journal article" date="2010" name="Nature">
        <title>Genome sequencing and analysis of the model grass Brachypodium distachyon.</title>
        <authorList>
            <consortium name="International Brachypodium Initiative"/>
        </authorList>
    </citation>
    <scope>NUCLEOTIDE SEQUENCE [LARGE SCALE GENOMIC DNA]</scope>
    <source>
        <strain evidence="1 2">Bd21</strain>
    </source>
</reference>
<dbReference type="HOGENOM" id="CLU_2253834_0_0_1"/>
<dbReference type="KEGG" id="bdi:112272366"/>
<dbReference type="EMBL" id="CM000883">
    <property type="protein sequence ID" value="KQJ89402.1"/>
    <property type="molecule type" value="Genomic_DNA"/>
</dbReference>
<gene>
    <name evidence="2" type="primary">LOC112272366</name>
    <name evidence="1" type="ORF">BRADI_4g25447v3</name>
</gene>
<evidence type="ECO:0000313" key="2">
    <source>
        <dbReference type="EnsemblPlants" id="KQJ89402"/>
    </source>
</evidence>
<accession>I1ING3</accession>
<reference evidence="1" key="2">
    <citation type="submission" date="2017-06" db="EMBL/GenBank/DDBJ databases">
        <title>WGS assembly of Brachypodium distachyon.</title>
        <authorList>
            <consortium name="The International Brachypodium Initiative"/>
            <person name="Lucas S."/>
            <person name="Harmon-Smith M."/>
            <person name="Lail K."/>
            <person name="Tice H."/>
            <person name="Grimwood J."/>
            <person name="Bruce D."/>
            <person name="Barry K."/>
            <person name="Shu S."/>
            <person name="Lindquist E."/>
            <person name="Wang M."/>
            <person name="Pitluck S."/>
            <person name="Vogel J.P."/>
            <person name="Garvin D.F."/>
            <person name="Mockler T.C."/>
            <person name="Schmutz J."/>
            <person name="Rokhsar D."/>
            <person name="Bevan M.W."/>
        </authorList>
    </citation>
    <scope>NUCLEOTIDE SEQUENCE</scope>
    <source>
        <strain evidence="1">Bd21</strain>
    </source>
</reference>
<evidence type="ECO:0000313" key="3">
    <source>
        <dbReference type="Proteomes" id="UP000008810"/>
    </source>
</evidence>
<proteinExistence type="predicted"/>
<dbReference type="Proteomes" id="UP000008810">
    <property type="component" value="Chromosome 4"/>
</dbReference>
<evidence type="ECO:0000313" key="1">
    <source>
        <dbReference type="EMBL" id="KQJ89402.1"/>
    </source>
</evidence>
<organism evidence="1">
    <name type="scientific">Brachypodium distachyon</name>
    <name type="common">Purple false brome</name>
    <name type="synonym">Trachynia distachya</name>
    <dbReference type="NCBI Taxonomy" id="15368"/>
    <lineage>
        <taxon>Eukaryota</taxon>
        <taxon>Viridiplantae</taxon>
        <taxon>Streptophyta</taxon>
        <taxon>Embryophyta</taxon>
        <taxon>Tracheophyta</taxon>
        <taxon>Spermatophyta</taxon>
        <taxon>Magnoliopsida</taxon>
        <taxon>Liliopsida</taxon>
        <taxon>Poales</taxon>
        <taxon>Poaceae</taxon>
        <taxon>BOP clade</taxon>
        <taxon>Pooideae</taxon>
        <taxon>Stipodae</taxon>
        <taxon>Brachypodieae</taxon>
        <taxon>Brachypodium</taxon>
    </lineage>
</organism>
<dbReference type="GeneID" id="112272366"/>
<protein>
    <submittedName>
        <fullName evidence="1 2">Uncharacterized protein</fullName>
    </submittedName>
</protein>
<dbReference type="Gramene" id="KQJ89402">
    <property type="protein sequence ID" value="KQJ89402"/>
    <property type="gene ID" value="BRADI_4g25447v3"/>
</dbReference>
<keyword evidence="3" id="KW-1185">Reference proteome</keyword>
<dbReference type="EnsemblPlants" id="KQJ89402">
    <property type="protein sequence ID" value="KQJ89402"/>
    <property type="gene ID" value="BRADI_4g25447v3"/>
</dbReference>
<reference evidence="2" key="3">
    <citation type="submission" date="2018-08" db="UniProtKB">
        <authorList>
            <consortium name="EnsemblPlants"/>
        </authorList>
    </citation>
    <scope>IDENTIFICATION</scope>
    <source>
        <strain evidence="2">cv. Bd21</strain>
    </source>
</reference>